<keyword evidence="8" id="KW-0915">Sodium</keyword>
<evidence type="ECO:0000256" key="8">
    <source>
        <dbReference type="ARBA" id="ARBA00023053"/>
    </source>
</evidence>
<dbReference type="AlphaFoldDB" id="A0A4R1RUB0"/>
<keyword evidence="16" id="KW-1185">Reference proteome</keyword>
<feature type="transmembrane region" description="Helical" evidence="14">
    <location>
        <begin position="235"/>
        <end position="253"/>
    </location>
</feature>
<sequence>MELLSFRWLAIVAFVVLMVGVGLYSMRRTQTTADFFLGGRTVGPWISAFAYGTTYFSAVMFIGYAGKLGWGFGISPLWIAMGNAFVGSWLAWKVLARRTRAITVKLGVMTMPEFLEARYQSRGLKIVAAALIFLFLIPYCGSVFTGLGFLFENVLKIPYQTSLVVMIVLTGVYLVLGGYFAVALTDFIQGIIMLFGATLMVWFVFSQPQVGGLGGWLPHLAAVNPSLTRAVPENWLSLLGLVILTSVGTWGMPQMIQKFYAIKNEQVIRTATTVASLFALIIAGAAYLVGSTAQLFFTPQTVPMEGGKIAFNAIIPILLNNTLPEFLLIVILLLVLSASMSTLSSLILVSSSAITIDLIQGVFRPNLDKEKAVQYLRLFCGLFIICSIIIAVYKFDFIIKLMSLSWGTIAGAFLAPYLYGIYWKGTTKSGAWTGLISGVVISILGSVIFKDESLAPLVSSVAMLIPLAVVPAVSLLSQKFEASHLERVFAEVAASEE</sequence>
<dbReference type="RefSeq" id="WP_243662892.1">
    <property type="nucleotide sequence ID" value="NZ_SLUN01000011.1"/>
</dbReference>
<dbReference type="Proteomes" id="UP000295008">
    <property type="component" value="Unassembled WGS sequence"/>
</dbReference>
<evidence type="ECO:0000256" key="6">
    <source>
        <dbReference type="ARBA" id="ARBA00022847"/>
    </source>
</evidence>
<dbReference type="EMBL" id="SLUN01000011">
    <property type="protein sequence ID" value="TCL69989.1"/>
    <property type="molecule type" value="Genomic_DNA"/>
</dbReference>
<evidence type="ECO:0000256" key="10">
    <source>
        <dbReference type="ARBA" id="ARBA00023136"/>
    </source>
</evidence>
<dbReference type="GO" id="GO:0005298">
    <property type="term" value="F:proline:sodium symporter activity"/>
    <property type="evidence" value="ECO:0007669"/>
    <property type="project" value="TreeGrafter"/>
</dbReference>
<evidence type="ECO:0000256" key="4">
    <source>
        <dbReference type="ARBA" id="ARBA00022475"/>
    </source>
</evidence>
<evidence type="ECO:0000313" key="15">
    <source>
        <dbReference type="EMBL" id="TCL69989.1"/>
    </source>
</evidence>
<dbReference type="PROSITE" id="PS50283">
    <property type="entry name" value="NA_SOLUT_SYMP_3"/>
    <property type="match status" value="1"/>
</dbReference>
<dbReference type="InterPro" id="IPR050277">
    <property type="entry name" value="Sodium:Solute_Symporter"/>
</dbReference>
<feature type="transmembrane region" description="Helical" evidence="14">
    <location>
        <begin position="45"/>
        <end position="64"/>
    </location>
</feature>
<dbReference type="NCBIfam" id="TIGR00813">
    <property type="entry name" value="sss"/>
    <property type="match status" value="1"/>
</dbReference>
<dbReference type="Pfam" id="PF00474">
    <property type="entry name" value="SSF"/>
    <property type="match status" value="1"/>
</dbReference>
<organism evidence="15 16">
    <name type="scientific">Hydrogenispora ethanolica</name>
    <dbReference type="NCBI Taxonomy" id="1082276"/>
    <lineage>
        <taxon>Bacteria</taxon>
        <taxon>Bacillati</taxon>
        <taxon>Bacillota</taxon>
        <taxon>Hydrogenispora</taxon>
    </lineage>
</organism>
<evidence type="ECO:0000256" key="5">
    <source>
        <dbReference type="ARBA" id="ARBA00022692"/>
    </source>
</evidence>
<feature type="transmembrane region" description="Helical" evidence="14">
    <location>
        <begin position="431"/>
        <end position="449"/>
    </location>
</feature>
<feature type="transmembrane region" description="Helical" evidence="14">
    <location>
        <begin position="6"/>
        <end position="24"/>
    </location>
</feature>
<dbReference type="GO" id="GO:0005886">
    <property type="term" value="C:plasma membrane"/>
    <property type="evidence" value="ECO:0007669"/>
    <property type="project" value="UniProtKB-SubCell"/>
</dbReference>
<feature type="transmembrane region" description="Helical" evidence="14">
    <location>
        <begin position="455"/>
        <end position="477"/>
    </location>
</feature>
<keyword evidence="11" id="KW-0739">Sodium transport</keyword>
<dbReference type="GO" id="GO:0015193">
    <property type="term" value="F:L-proline transmembrane transporter activity"/>
    <property type="evidence" value="ECO:0007669"/>
    <property type="project" value="TreeGrafter"/>
</dbReference>
<evidence type="ECO:0000256" key="11">
    <source>
        <dbReference type="ARBA" id="ARBA00023201"/>
    </source>
</evidence>
<evidence type="ECO:0000256" key="2">
    <source>
        <dbReference type="ARBA" id="ARBA00006434"/>
    </source>
</evidence>
<proteinExistence type="inferred from homology"/>
<comment type="catalytic activity">
    <reaction evidence="12">
        <text>L-proline(in) + Na(+)(in) = L-proline(out) + Na(+)(out)</text>
        <dbReference type="Rhea" id="RHEA:28967"/>
        <dbReference type="ChEBI" id="CHEBI:29101"/>
        <dbReference type="ChEBI" id="CHEBI:60039"/>
    </reaction>
</comment>
<evidence type="ECO:0000256" key="3">
    <source>
        <dbReference type="ARBA" id="ARBA00022448"/>
    </source>
</evidence>
<dbReference type="GO" id="GO:0015824">
    <property type="term" value="P:proline transport"/>
    <property type="evidence" value="ECO:0007669"/>
    <property type="project" value="TreeGrafter"/>
</dbReference>
<evidence type="ECO:0000256" key="9">
    <source>
        <dbReference type="ARBA" id="ARBA00023065"/>
    </source>
</evidence>
<evidence type="ECO:0000313" key="16">
    <source>
        <dbReference type="Proteomes" id="UP000295008"/>
    </source>
</evidence>
<keyword evidence="5 14" id="KW-0812">Transmembrane</keyword>
<keyword evidence="7 14" id="KW-1133">Transmembrane helix</keyword>
<dbReference type="InterPro" id="IPR001734">
    <property type="entry name" value="Na/solute_symporter"/>
</dbReference>
<dbReference type="InterPro" id="IPR038377">
    <property type="entry name" value="Na/Glc_symporter_sf"/>
</dbReference>
<feature type="transmembrane region" description="Helical" evidence="14">
    <location>
        <begin position="126"/>
        <end position="151"/>
    </location>
</feature>
<evidence type="ECO:0000256" key="1">
    <source>
        <dbReference type="ARBA" id="ARBA00004651"/>
    </source>
</evidence>
<feature type="transmembrane region" description="Helical" evidence="14">
    <location>
        <begin position="375"/>
        <end position="395"/>
    </location>
</feature>
<gene>
    <name evidence="15" type="ORF">EDC14_1011111</name>
</gene>
<keyword evidence="6" id="KW-0769">Symport</keyword>
<keyword evidence="4" id="KW-1003">Cell membrane</keyword>
<comment type="subcellular location">
    <subcellularLocation>
        <location evidence="1">Cell membrane</location>
        <topology evidence="1">Multi-pass membrane protein</topology>
    </subcellularLocation>
</comment>
<feature type="transmembrane region" description="Helical" evidence="14">
    <location>
        <begin position="187"/>
        <end position="205"/>
    </location>
</feature>
<comment type="caution">
    <text evidence="15">The sequence shown here is derived from an EMBL/GenBank/DDBJ whole genome shotgun (WGS) entry which is preliminary data.</text>
</comment>
<feature type="transmembrane region" description="Helical" evidence="14">
    <location>
        <begin position="70"/>
        <end position="92"/>
    </location>
</feature>
<dbReference type="PANTHER" id="PTHR48086:SF3">
    <property type="entry name" value="SODIUM_PROLINE SYMPORTER"/>
    <property type="match status" value="1"/>
</dbReference>
<evidence type="ECO:0000256" key="7">
    <source>
        <dbReference type="ARBA" id="ARBA00022989"/>
    </source>
</evidence>
<feature type="transmembrane region" description="Helical" evidence="14">
    <location>
        <begin position="157"/>
        <end position="180"/>
    </location>
</feature>
<accession>A0A4R1RUB0</accession>
<feature type="transmembrane region" description="Helical" evidence="14">
    <location>
        <begin position="326"/>
        <end position="354"/>
    </location>
</feature>
<evidence type="ECO:0000256" key="13">
    <source>
        <dbReference type="RuleBase" id="RU362091"/>
    </source>
</evidence>
<dbReference type="Gene3D" id="1.20.1730.10">
    <property type="entry name" value="Sodium/glucose cotransporter"/>
    <property type="match status" value="1"/>
</dbReference>
<reference evidence="15 16" key="1">
    <citation type="submission" date="2019-03" db="EMBL/GenBank/DDBJ databases">
        <title>Genomic Encyclopedia of Type Strains, Phase IV (KMG-IV): sequencing the most valuable type-strain genomes for metagenomic binning, comparative biology and taxonomic classification.</title>
        <authorList>
            <person name="Goeker M."/>
        </authorList>
    </citation>
    <scope>NUCLEOTIDE SEQUENCE [LARGE SCALE GENOMIC DNA]</scope>
    <source>
        <strain evidence="15 16">LX-B</strain>
    </source>
</reference>
<name>A0A4R1RUB0_HYDET</name>
<dbReference type="PANTHER" id="PTHR48086">
    <property type="entry name" value="SODIUM/PROLINE SYMPORTER-RELATED"/>
    <property type="match status" value="1"/>
</dbReference>
<feature type="transmembrane region" description="Helical" evidence="14">
    <location>
        <begin position="401"/>
        <end position="419"/>
    </location>
</feature>
<evidence type="ECO:0000256" key="14">
    <source>
        <dbReference type="SAM" id="Phobius"/>
    </source>
</evidence>
<feature type="transmembrane region" description="Helical" evidence="14">
    <location>
        <begin position="274"/>
        <end position="297"/>
    </location>
</feature>
<keyword evidence="9" id="KW-0406">Ion transport</keyword>
<keyword evidence="3" id="KW-0813">Transport</keyword>
<evidence type="ECO:0000256" key="12">
    <source>
        <dbReference type="ARBA" id="ARBA00033708"/>
    </source>
</evidence>
<comment type="similarity">
    <text evidence="2 13">Belongs to the sodium:solute symporter (SSF) (TC 2.A.21) family.</text>
</comment>
<protein>
    <submittedName>
        <fullName evidence="15">SSS family solute:Na+ symporter/sodium/proline symporter</fullName>
    </submittedName>
</protein>
<keyword evidence="10 14" id="KW-0472">Membrane</keyword>